<protein>
    <submittedName>
        <fullName evidence="1">Phosphotransferase enzyme family protein</fullName>
    </submittedName>
</protein>
<reference evidence="1 2" key="1">
    <citation type="submission" date="2021-01" db="EMBL/GenBank/DDBJ databases">
        <title>Chromosome-level genome assembly of a human fungal pathogen reveals clustering of transcriptionally co-regulated genes.</title>
        <authorList>
            <person name="Voorhies M."/>
            <person name="Cohen S."/>
            <person name="Shea T.P."/>
            <person name="Petrus S."/>
            <person name="Munoz J.F."/>
            <person name="Poplawski S."/>
            <person name="Goldman W.E."/>
            <person name="Michael T."/>
            <person name="Cuomo C.A."/>
            <person name="Sil A."/>
            <person name="Beyhan S."/>
        </authorList>
    </citation>
    <scope>NUCLEOTIDE SEQUENCE [LARGE SCALE GENOMIC DNA]</scope>
    <source>
        <strain evidence="1 2">G184AR</strain>
    </source>
</reference>
<name>A0A8H7YCF5_AJECA</name>
<evidence type="ECO:0000313" key="2">
    <source>
        <dbReference type="Proteomes" id="UP000670092"/>
    </source>
</evidence>
<dbReference type="OrthoDB" id="10003767at2759"/>
<dbReference type="Proteomes" id="UP000670092">
    <property type="component" value="Unassembled WGS sequence"/>
</dbReference>
<gene>
    <name evidence="1" type="ORF">I7I52_12567</name>
</gene>
<evidence type="ECO:0000313" key="1">
    <source>
        <dbReference type="EMBL" id="KAG5288922.1"/>
    </source>
</evidence>
<dbReference type="GO" id="GO:0016740">
    <property type="term" value="F:transferase activity"/>
    <property type="evidence" value="ECO:0007669"/>
    <property type="project" value="UniProtKB-KW"/>
</dbReference>
<dbReference type="PANTHER" id="PTHR36091:SF2">
    <property type="entry name" value="AMINOGLYCOSIDE PHOSPHOTRANSFERASE DOMAIN-CONTAINING PROTEIN"/>
    <property type="match status" value="1"/>
</dbReference>
<accession>A0A8H7YCF5</accession>
<comment type="caution">
    <text evidence="1">The sequence shown here is derived from an EMBL/GenBank/DDBJ whole genome shotgun (WGS) entry which is preliminary data.</text>
</comment>
<dbReference type="AlphaFoldDB" id="A0A8H7YCF5"/>
<dbReference type="PANTHER" id="PTHR36091">
    <property type="entry name" value="ALTERED INHERITANCE OF MITOCHONDRIA PROTEIN 9, MITOCHONDRIAL"/>
    <property type="match status" value="1"/>
</dbReference>
<dbReference type="EMBL" id="JAEVHI010000006">
    <property type="protein sequence ID" value="KAG5288922.1"/>
    <property type="molecule type" value="Genomic_DNA"/>
</dbReference>
<proteinExistence type="predicted"/>
<dbReference type="GO" id="GO:0005739">
    <property type="term" value="C:mitochondrion"/>
    <property type="evidence" value="ECO:0007669"/>
    <property type="project" value="TreeGrafter"/>
</dbReference>
<keyword evidence="1" id="KW-0808">Transferase</keyword>
<dbReference type="SUPFAM" id="SSF56112">
    <property type="entry name" value="Protein kinase-like (PK-like)"/>
    <property type="match status" value="1"/>
</dbReference>
<organism evidence="1 2">
    <name type="scientific">Ajellomyces capsulatus</name>
    <name type="common">Darling's disease fungus</name>
    <name type="synonym">Histoplasma capsulatum</name>
    <dbReference type="NCBI Taxonomy" id="5037"/>
    <lineage>
        <taxon>Eukaryota</taxon>
        <taxon>Fungi</taxon>
        <taxon>Dikarya</taxon>
        <taxon>Ascomycota</taxon>
        <taxon>Pezizomycotina</taxon>
        <taxon>Eurotiomycetes</taxon>
        <taxon>Eurotiomycetidae</taxon>
        <taxon>Onygenales</taxon>
        <taxon>Ajellomycetaceae</taxon>
        <taxon>Histoplasma</taxon>
    </lineage>
</organism>
<dbReference type="InterPro" id="IPR011009">
    <property type="entry name" value="Kinase-like_dom_sf"/>
</dbReference>
<sequence>MIPAQRGLLNLSPSNISSAFGFTKYLSRPSIGSAFIWNRRAMGTRTNDELFTYTSGRFLYNEQRRLEERRINFDVAALKHAAEQHVGRGKITNLRKLAEGGFNRVFLLTTEDGFQAVAKVPYMITVPKHYTTASEVATTDLLRSKGIPIPRILGWSADPNNSVGAEYIIMEKASGIPLETRWFNLSKQERHHLVTSLVDIETKIFDIPFGHFGSIYYRNDVPSNLRQDLYAESTNSAMSSADERFCIGPTTDYMFWYGKRAELGIDRGPWKTPKAYLVAIGKREREWTKRYGKPRPVRFPHVVNFEGIKSPHDHIQLLNQYMALAPYLFGGDPHSELNCPTLRHPDLTPGNIFICPETHKVSCIIDWQHTTLLPLLLATGHPPMLQSPDHPPPQTLEKPVLPDGYDSLSPEEKAQADELHRRRVLFYLYMVFNGGLNKRHLSGMRDPRVLLTQHLVERAEKQWSGDIFSLKGALIRITENWDHFSASLPEPVLCPISFTRSEIDIHYKQEPTWFQMNGLVEHWKSELQGLNDDGWVRTEAYEDAVKKNMELKQVLLDGSDTPEEERCVQEQWPFQDHEEEII</sequence>
<dbReference type="InterPro" id="IPR051035">
    <property type="entry name" value="Mito_inheritance_9"/>
</dbReference>
<dbReference type="VEuPathDB" id="FungiDB:I7I52_12567"/>
<dbReference type="Gene3D" id="3.30.200.20">
    <property type="entry name" value="Phosphorylase Kinase, domain 1"/>
    <property type="match status" value="1"/>
</dbReference>